<keyword evidence="4" id="KW-0732">Signal</keyword>
<dbReference type="GeneTree" id="ENSGT00940000165015"/>
<reference evidence="6" key="2">
    <citation type="submission" date="2025-08" db="UniProtKB">
        <authorList>
            <consortium name="Ensembl"/>
        </authorList>
    </citation>
    <scope>IDENTIFICATION</scope>
</reference>
<dbReference type="AlphaFoldDB" id="H9G7T3"/>
<dbReference type="GO" id="GO:0005829">
    <property type="term" value="C:cytosol"/>
    <property type="evidence" value="ECO:0000318"/>
    <property type="project" value="GO_Central"/>
</dbReference>
<dbReference type="HOGENOM" id="CLU_029469_3_1_1"/>
<dbReference type="STRING" id="28377.ENSACAP00000003518"/>
<dbReference type="InterPro" id="IPR002933">
    <property type="entry name" value="Peptidase_M20"/>
</dbReference>
<accession>H9G7T3</accession>
<dbReference type="MEROPS" id="M20.013"/>
<keyword evidence="1" id="KW-0645">Protease</keyword>
<evidence type="ECO:0000256" key="1">
    <source>
        <dbReference type="ARBA" id="ARBA00022670"/>
    </source>
</evidence>
<dbReference type="Proteomes" id="UP000001646">
    <property type="component" value="Unplaced"/>
</dbReference>
<dbReference type="eggNOG" id="KOG2276">
    <property type="taxonomic scope" value="Eukaryota"/>
</dbReference>
<dbReference type="Ensembl" id="ENSACAT00000003606.4">
    <property type="protein sequence ID" value="ENSACAP00000003518.4"/>
    <property type="gene ID" value="ENSACAG00000003636.4"/>
</dbReference>
<feature type="chain" id="PRO_5032398836" description="Peptidase M20 dimerisation domain-containing protein" evidence="4">
    <location>
        <begin position="17"/>
        <end position="478"/>
    </location>
</feature>
<dbReference type="PANTHER" id="PTHR43270">
    <property type="entry name" value="BETA-ALA-HIS DIPEPTIDASE"/>
    <property type="match status" value="1"/>
</dbReference>
<keyword evidence="7" id="KW-1185">Reference proteome</keyword>
<protein>
    <recommendedName>
        <fullName evidence="5">Peptidase M20 dimerisation domain-containing protein</fullName>
    </recommendedName>
</protein>
<dbReference type="CDD" id="cd05676">
    <property type="entry name" value="M20_dipept_like_CNDP"/>
    <property type="match status" value="1"/>
</dbReference>
<reference evidence="6" key="3">
    <citation type="submission" date="2025-09" db="UniProtKB">
        <authorList>
            <consortium name="Ensembl"/>
        </authorList>
    </citation>
    <scope>IDENTIFICATION</scope>
</reference>
<organism evidence="6 7">
    <name type="scientific">Anolis carolinensis</name>
    <name type="common">Green anole</name>
    <name type="synonym">American chameleon</name>
    <dbReference type="NCBI Taxonomy" id="28377"/>
    <lineage>
        <taxon>Eukaryota</taxon>
        <taxon>Metazoa</taxon>
        <taxon>Chordata</taxon>
        <taxon>Craniata</taxon>
        <taxon>Vertebrata</taxon>
        <taxon>Euteleostomi</taxon>
        <taxon>Lepidosauria</taxon>
        <taxon>Squamata</taxon>
        <taxon>Bifurcata</taxon>
        <taxon>Unidentata</taxon>
        <taxon>Episquamata</taxon>
        <taxon>Toxicofera</taxon>
        <taxon>Iguania</taxon>
        <taxon>Dactyloidae</taxon>
        <taxon>Anolis</taxon>
    </lineage>
</organism>
<dbReference type="PANTHER" id="PTHR43270:SF16">
    <property type="entry name" value="BETA-ALA-HIS DIPEPTIDASE-LIKE"/>
    <property type="match status" value="1"/>
</dbReference>
<gene>
    <name evidence="6" type="primary">LOC100556028</name>
</gene>
<reference evidence="6" key="1">
    <citation type="submission" date="2009-12" db="EMBL/GenBank/DDBJ databases">
        <title>The Genome Sequence of Anolis carolinensis (Green Anole Lizard).</title>
        <authorList>
            <consortium name="The Genome Sequencing Platform"/>
            <person name="Di Palma F."/>
            <person name="Alfoldi J."/>
            <person name="Heiman D."/>
            <person name="Young S."/>
            <person name="Grabherr M."/>
            <person name="Johnson J."/>
            <person name="Lander E.S."/>
            <person name="Lindblad-Toh K."/>
        </authorList>
    </citation>
    <scope>NUCLEOTIDE SEQUENCE [LARGE SCALE GENOMIC DNA]</scope>
    <source>
        <strain evidence="6">JBL SC #1</strain>
    </source>
</reference>
<sequence>MIILLLLLFFTKMIAGAPSDSTVFGYIEEHQDIYVQRLKEWVSIESDSSNPEKRCQVVKMMNLTAEQLTQLGATVELVELGKQKLQNGNEIPLPPVILAEIITDPQKPTVCFYGHLDVQPAKYEDGWLTQPYTLEEKNGSMYGRGTSDDKGQVLAVLHAIEALQKHDLPMNVKFVYEGMEEVGSNGLFKLVEERNSTFFSDVDYIVITDTSWLSKKPGITYGTRGNLYFFIEVECARQDLHSGSFGGVVHEATSDLIFLLNTLADSSGRILVPGIYDAVANISNKEKEYFEKAEYNLEEIKAKFGIKNFKYNTKEEVLIQNTCYPSLSIHGIEGAFSASGTKTVIPAKVIGKFSIRLAPKMDPSVVEKQVIEYLHMKFAERNSPNRINITCVIKAKPWVSTDTDGPLYLAGKNAIKKVFNSEADFFREGGTIPIGPQFYEVTGKSTMFLGIGGPDDAHHGQNEKLDRYSEASSKYLFL</sequence>
<dbReference type="SUPFAM" id="SSF53187">
    <property type="entry name" value="Zn-dependent exopeptidases"/>
    <property type="match status" value="1"/>
</dbReference>
<evidence type="ECO:0000313" key="7">
    <source>
        <dbReference type="Proteomes" id="UP000001646"/>
    </source>
</evidence>
<name>H9G7T3_ANOCA</name>
<dbReference type="InterPro" id="IPR051458">
    <property type="entry name" value="Cyt/Met_Dipeptidase"/>
</dbReference>
<dbReference type="InParanoid" id="H9G7T3"/>
<keyword evidence="3" id="KW-0378">Hydrolase</keyword>
<dbReference type="Bgee" id="ENSACAG00000003636">
    <property type="expression patterns" value="Expressed in liver and 3 other cell types or tissues"/>
</dbReference>
<evidence type="ECO:0000259" key="5">
    <source>
        <dbReference type="Pfam" id="PF07687"/>
    </source>
</evidence>
<keyword evidence="2" id="KW-0479">Metal-binding</keyword>
<dbReference type="Gene3D" id="3.40.630.10">
    <property type="entry name" value="Zn peptidases"/>
    <property type="match status" value="1"/>
</dbReference>
<dbReference type="GO" id="GO:0006508">
    <property type="term" value="P:proteolysis"/>
    <property type="evidence" value="ECO:0000318"/>
    <property type="project" value="GO_Central"/>
</dbReference>
<dbReference type="Pfam" id="PF01546">
    <property type="entry name" value="Peptidase_M20"/>
    <property type="match status" value="1"/>
</dbReference>
<dbReference type="InterPro" id="IPR011650">
    <property type="entry name" value="Peptidase_M20_dimer"/>
</dbReference>
<proteinExistence type="predicted"/>
<evidence type="ECO:0000256" key="2">
    <source>
        <dbReference type="ARBA" id="ARBA00022723"/>
    </source>
</evidence>
<evidence type="ECO:0000256" key="3">
    <source>
        <dbReference type="ARBA" id="ARBA00022801"/>
    </source>
</evidence>
<feature type="domain" description="Peptidase M20 dimerisation" evidence="5">
    <location>
        <begin position="221"/>
        <end position="375"/>
    </location>
</feature>
<dbReference type="GO" id="GO:0046872">
    <property type="term" value="F:metal ion binding"/>
    <property type="evidence" value="ECO:0007669"/>
    <property type="project" value="UniProtKB-KW"/>
</dbReference>
<evidence type="ECO:0000256" key="4">
    <source>
        <dbReference type="SAM" id="SignalP"/>
    </source>
</evidence>
<dbReference type="Gene3D" id="3.30.70.360">
    <property type="match status" value="1"/>
</dbReference>
<feature type="signal peptide" evidence="4">
    <location>
        <begin position="1"/>
        <end position="16"/>
    </location>
</feature>
<dbReference type="GO" id="GO:0016805">
    <property type="term" value="F:dipeptidase activity"/>
    <property type="evidence" value="ECO:0000318"/>
    <property type="project" value="GO_Central"/>
</dbReference>
<evidence type="ECO:0000313" key="6">
    <source>
        <dbReference type="Ensembl" id="ENSACAP00000003518.4"/>
    </source>
</evidence>
<dbReference type="Pfam" id="PF07687">
    <property type="entry name" value="M20_dimer"/>
    <property type="match status" value="1"/>
</dbReference>